<proteinExistence type="predicted"/>
<reference evidence="1" key="1">
    <citation type="journal article" date="2019" name="MBio">
        <title>Virus Genomes from Deep Sea Sediments Expand the Ocean Megavirome and Support Independent Origins of Viral Gigantism.</title>
        <authorList>
            <person name="Backstrom D."/>
            <person name="Yutin N."/>
            <person name="Jorgensen S.L."/>
            <person name="Dharamshi J."/>
            <person name="Homa F."/>
            <person name="Zaremba-Niedwiedzka K."/>
            <person name="Spang A."/>
            <person name="Wolf Y.I."/>
            <person name="Koonin E.V."/>
            <person name="Ettema T.J."/>
        </authorList>
    </citation>
    <scope>NUCLEOTIDE SEQUENCE</scope>
</reference>
<gene>
    <name evidence="1" type="ORF">LCDPAC02_00330</name>
</gene>
<protein>
    <submittedName>
        <fullName evidence="1">Uncharacterized protein</fullName>
    </submittedName>
</protein>
<dbReference type="EMBL" id="MK500299">
    <property type="protein sequence ID" value="QBK84834.1"/>
    <property type="molecule type" value="Genomic_DNA"/>
</dbReference>
<name>A0A481YQU6_9VIRU</name>
<sequence length="211" mass="25808">MNSKIYIGGYEFEYILNKDYDIKDYKKIYFKFRNWQNIIFNIIKTHNKKNQKLDKYINLINEFDYRIICISFSTLSFSTLKLGYASLSPTYIGIPKFRLLYDCDEYLLEIEYFKKKDKCCYVKIYECIRSKYKYIDRISVDKNVINLKSFSVNYSYMYFNFKRFKFRIIPKDSKLITFCSYGSEYDELEDKYLILNYNNLELIMIDNLLNF</sequence>
<evidence type="ECO:0000313" key="1">
    <source>
        <dbReference type="EMBL" id="QBK84834.1"/>
    </source>
</evidence>
<accession>A0A481YQU6</accession>
<organism evidence="1">
    <name type="scientific">Pithovirus LCDPAC02</name>
    <dbReference type="NCBI Taxonomy" id="2506601"/>
    <lineage>
        <taxon>Viruses</taxon>
        <taxon>Pithoviruses</taxon>
    </lineage>
</organism>